<gene>
    <name evidence="2" type="ORF">OCK74_01135</name>
</gene>
<feature type="transmembrane region" description="Helical" evidence="1">
    <location>
        <begin position="72"/>
        <end position="91"/>
    </location>
</feature>
<feature type="transmembrane region" description="Helical" evidence="1">
    <location>
        <begin position="196"/>
        <end position="213"/>
    </location>
</feature>
<name>A0A9X2XRY9_9BACT</name>
<keyword evidence="3" id="KW-1185">Reference proteome</keyword>
<reference evidence="2" key="1">
    <citation type="submission" date="2022-09" db="EMBL/GenBank/DDBJ databases">
        <authorList>
            <person name="Yuan C."/>
            <person name="Ke Z."/>
        </authorList>
    </citation>
    <scope>NUCLEOTIDE SEQUENCE</scope>
    <source>
        <strain evidence="2">LB-8</strain>
    </source>
</reference>
<dbReference type="Pfam" id="PF05987">
    <property type="entry name" value="DUF898"/>
    <property type="match status" value="2"/>
</dbReference>
<evidence type="ECO:0000313" key="3">
    <source>
        <dbReference type="Proteomes" id="UP001155483"/>
    </source>
</evidence>
<keyword evidence="1" id="KW-1133">Transmembrane helix</keyword>
<reference evidence="2" key="2">
    <citation type="submission" date="2023-04" db="EMBL/GenBank/DDBJ databases">
        <title>Paracnuella aquatica gen. nov., sp. nov., a member of the family Chitinophagaceae isolated from a hot spring.</title>
        <authorList>
            <person name="Wang C."/>
        </authorList>
    </citation>
    <scope>NUCLEOTIDE SEQUENCE</scope>
    <source>
        <strain evidence="2">LB-8</strain>
    </source>
</reference>
<feature type="transmembrane region" description="Helical" evidence="1">
    <location>
        <begin position="20"/>
        <end position="39"/>
    </location>
</feature>
<dbReference type="EMBL" id="JAOTIF010000001">
    <property type="protein sequence ID" value="MCU7547691.1"/>
    <property type="molecule type" value="Genomic_DNA"/>
</dbReference>
<accession>A0A9X2XRY9</accession>
<feature type="transmembrane region" description="Helical" evidence="1">
    <location>
        <begin position="97"/>
        <end position="120"/>
    </location>
</feature>
<organism evidence="2 3">
    <name type="scientific">Paraflavisolibacter caeni</name>
    <dbReference type="NCBI Taxonomy" id="2982496"/>
    <lineage>
        <taxon>Bacteria</taxon>
        <taxon>Pseudomonadati</taxon>
        <taxon>Bacteroidota</taxon>
        <taxon>Chitinophagia</taxon>
        <taxon>Chitinophagales</taxon>
        <taxon>Chitinophagaceae</taxon>
        <taxon>Paraflavisolibacter</taxon>
    </lineage>
</organism>
<dbReference type="AlphaFoldDB" id="A0A9X2XRY9"/>
<evidence type="ECO:0000313" key="2">
    <source>
        <dbReference type="EMBL" id="MCU7547691.1"/>
    </source>
</evidence>
<feature type="transmembrane region" description="Helical" evidence="1">
    <location>
        <begin position="141"/>
        <end position="162"/>
    </location>
</feature>
<dbReference type="InterPro" id="IPR010295">
    <property type="entry name" value="DUF898"/>
</dbReference>
<sequence>MKEYRSYPIAFYGKGSEYFKIQIVNTILNILTLGLYYPWAKERSLKYLYSKNTFDETPFVFSGTGKEMFKGFIKAIVILVLLYGIFTYFAMHDHLGIAALIIYGGILAITPLAIHGSYKYRMAKTSWKGIRFGYTGNRKELIILFFKGIFFTLITFGIYGAWFTIHLRRYVLSNIKVGNARFVYTGDGSDYFGLNLKGYFLSVLTLGIYSFWWQKELFEYFINNLRLEQDEDAVFFRSMATAGGFAGLLIVNALILVFTLGLGYAWVVTRTMEFVMNNIEASGYYSFESLQQAQEDYSDATADDMADILDFGFVI</sequence>
<keyword evidence="1" id="KW-0472">Membrane</keyword>
<dbReference type="Proteomes" id="UP001155483">
    <property type="component" value="Unassembled WGS sequence"/>
</dbReference>
<proteinExistence type="predicted"/>
<comment type="caution">
    <text evidence="2">The sequence shown here is derived from an EMBL/GenBank/DDBJ whole genome shotgun (WGS) entry which is preliminary data.</text>
</comment>
<feature type="transmembrane region" description="Helical" evidence="1">
    <location>
        <begin position="234"/>
        <end position="267"/>
    </location>
</feature>
<protein>
    <submittedName>
        <fullName evidence="2">YjgN family protein</fullName>
    </submittedName>
</protein>
<evidence type="ECO:0000256" key="1">
    <source>
        <dbReference type="SAM" id="Phobius"/>
    </source>
</evidence>
<keyword evidence="1" id="KW-0812">Transmembrane</keyword>
<dbReference type="RefSeq" id="WP_279295137.1">
    <property type="nucleotide sequence ID" value="NZ_JAOTIF010000001.1"/>
</dbReference>